<proteinExistence type="predicted"/>
<comment type="caution">
    <text evidence="1">The sequence shown here is derived from an EMBL/GenBank/DDBJ whole genome shotgun (WGS) entry which is preliminary data.</text>
</comment>
<reference evidence="2" key="2">
    <citation type="submission" date="2024-04" db="EMBL/GenBank/DDBJ databases">
        <authorList>
            <person name="Chen Y."/>
            <person name="Shah S."/>
            <person name="Dougan E. K."/>
            <person name="Thang M."/>
            <person name="Chan C."/>
        </authorList>
    </citation>
    <scope>NUCLEOTIDE SEQUENCE [LARGE SCALE GENOMIC DNA]</scope>
</reference>
<evidence type="ECO:0000313" key="4">
    <source>
        <dbReference type="Proteomes" id="UP001152797"/>
    </source>
</evidence>
<protein>
    <submittedName>
        <fullName evidence="3">Importin subunit alpha-1b</fullName>
    </submittedName>
</protein>
<dbReference type="EMBL" id="CAMXCT010003297">
    <property type="protein sequence ID" value="CAI4003576.1"/>
    <property type="molecule type" value="Genomic_DNA"/>
</dbReference>
<dbReference type="AlphaFoldDB" id="A0A9P1D5Z2"/>
<reference evidence="1" key="1">
    <citation type="submission" date="2022-10" db="EMBL/GenBank/DDBJ databases">
        <authorList>
            <person name="Chen Y."/>
            <person name="Dougan E. K."/>
            <person name="Chan C."/>
            <person name="Rhodes N."/>
            <person name="Thang M."/>
        </authorList>
    </citation>
    <scope>NUCLEOTIDE SEQUENCE</scope>
</reference>
<sequence length="113" mass="12664">EKGKLLVPCKSLGFTLAAGESQFTEDMSDAVSEADFSKVKDYKHIPEAVPGLQTWLLLLCLEDRIEAANEWCHEMGAATLEEVIESREDLADFLQEHSTLTPGEREALLERDR</sequence>
<accession>A0A9P1D5Z2</accession>
<evidence type="ECO:0000313" key="2">
    <source>
        <dbReference type="EMBL" id="CAL1156951.1"/>
    </source>
</evidence>
<organism evidence="1">
    <name type="scientific">Cladocopium goreaui</name>
    <dbReference type="NCBI Taxonomy" id="2562237"/>
    <lineage>
        <taxon>Eukaryota</taxon>
        <taxon>Sar</taxon>
        <taxon>Alveolata</taxon>
        <taxon>Dinophyceae</taxon>
        <taxon>Suessiales</taxon>
        <taxon>Symbiodiniaceae</taxon>
        <taxon>Cladocopium</taxon>
    </lineage>
</organism>
<keyword evidence="4" id="KW-1185">Reference proteome</keyword>
<dbReference type="Proteomes" id="UP001152797">
    <property type="component" value="Unassembled WGS sequence"/>
</dbReference>
<dbReference type="EMBL" id="CAMXCT030003297">
    <property type="protein sequence ID" value="CAL4790888.1"/>
    <property type="molecule type" value="Genomic_DNA"/>
</dbReference>
<dbReference type="EMBL" id="CAMXCT020003297">
    <property type="protein sequence ID" value="CAL1156951.1"/>
    <property type="molecule type" value="Genomic_DNA"/>
</dbReference>
<evidence type="ECO:0000313" key="3">
    <source>
        <dbReference type="EMBL" id="CAL4790888.1"/>
    </source>
</evidence>
<evidence type="ECO:0000313" key="1">
    <source>
        <dbReference type="EMBL" id="CAI4003576.1"/>
    </source>
</evidence>
<feature type="non-terminal residue" evidence="1">
    <location>
        <position position="1"/>
    </location>
</feature>
<gene>
    <name evidence="1" type="ORF">C1SCF055_LOCUS29438</name>
</gene>
<name>A0A9P1D5Z2_9DINO</name>
<dbReference type="OrthoDB" id="421206at2759"/>